<reference evidence="8" key="1">
    <citation type="submission" date="2022-09" db="EMBL/GenBank/DDBJ databases">
        <title>Aureispira anguillicida sp. nov., isolated from Leptocephalus of Japanese eel Anguilla japonica.</title>
        <authorList>
            <person name="Yuasa K."/>
            <person name="Mekata T."/>
            <person name="Ikunari K."/>
        </authorList>
    </citation>
    <scope>NUCLEOTIDE SEQUENCE</scope>
    <source>
        <strain evidence="8">EL160426</strain>
    </source>
</reference>
<keyword evidence="9" id="KW-1185">Reference proteome</keyword>
<dbReference type="InterPro" id="IPR045090">
    <property type="entry name" value="Pept_M3A_M3B"/>
</dbReference>
<proteinExistence type="inferred from homology"/>
<sequence length="565" mass="66515">MKFSDFTYERPSINDFKGAFVKQLQVVQEAETFQEQKEAILAINQLRSDFDSMYSLASVRHSIDTTDRFYEGENDFFDDNYPELNEHINDYFRALLVSPFRPELEQTFGKQLFVIAELRLKTFEPAIIEDLKEENKLDSQYRKIKAQAAIQFDGQTYNLSSISPLELSEDRDTRKRASEAKWNFYAENATSIETIYHDMVQIRHKMATELGYKNYIELGYARMLRSDYNAEMVANFRQQIQEHIVPLATQLLERQSKRLGLDHLKYYDEEFKFPSGNPKPKGSPKWMEDQARIMYAQLSTETDEFFKFMSDKELMDLVAKDGKQTGGYCTFLNKFKSPFIFSNFNGTSHDITVLTHEAGHAFQAYSTSNNMELYDYLWPTYEACEIHSMSMEFFTWPWMDLFFKEDTDKFKFSHLAGSILFLPYGVAIDEFQHIVYENPTMTPKERNEVWSKLEKKYLPNRNYAGNKHLEEGRFWQRQSHVFGMPFYYIDYVLAQVCAFQFWKRSLENKEEAWKDYITLCKAGGAKSFLDLVELANLKSPFEEGCLEDVVKPIQAYLDRVDDSQF</sequence>
<dbReference type="Gene3D" id="1.10.1370.30">
    <property type="match status" value="1"/>
</dbReference>
<feature type="domain" description="Peptidase M3A/M3B catalytic" evidence="7">
    <location>
        <begin position="311"/>
        <end position="547"/>
    </location>
</feature>
<dbReference type="KEGG" id="aup:AsAng_0047150"/>
<evidence type="ECO:0000256" key="4">
    <source>
        <dbReference type="ARBA" id="ARBA00022833"/>
    </source>
</evidence>
<dbReference type="GO" id="GO:0006508">
    <property type="term" value="P:proteolysis"/>
    <property type="evidence" value="ECO:0007669"/>
    <property type="project" value="UniProtKB-KW"/>
</dbReference>
<protein>
    <submittedName>
        <fullName evidence="8">M3 family oligoendopeptidase</fullName>
    </submittedName>
</protein>
<evidence type="ECO:0000259" key="7">
    <source>
        <dbReference type="Pfam" id="PF01432"/>
    </source>
</evidence>
<keyword evidence="1 6" id="KW-0645">Protease</keyword>
<dbReference type="SUPFAM" id="SSF55486">
    <property type="entry name" value="Metalloproteases ('zincins'), catalytic domain"/>
    <property type="match status" value="1"/>
</dbReference>
<dbReference type="GO" id="GO:0006518">
    <property type="term" value="P:peptide metabolic process"/>
    <property type="evidence" value="ECO:0007669"/>
    <property type="project" value="TreeGrafter"/>
</dbReference>
<dbReference type="PANTHER" id="PTHR11804">
    <property type="entry name" value="PROTEASE M3 THIMET OLIGOPEPTIDASE-RELATED"/>
    <property type="match status" value="1"/>
</dbReference>
<comment type="cofactor">
    <cofactor evidence="6">
        <name>Zn(2+)</name>
        <dbReference type="ChEBI" id="CHEBI:29105"/>
    </cofactor>
    <text evidence="6">Binds 1 zinc ion.</text>
</comment>
<keyword evidence="2 6" id="KW-0479">Metal-binding</keyword>
<evidence type="ECO:0000313" key="8">
    <source>
        <dbReference type="EMBL" id="BDS13952.1"/>
    </source>
</evidence>
<gene>
    <name evidence="8" type="ORF">AsAng_0047150</name>
</gene>
<accession>A0A915YIR0</accession>
<dbReference type="NCBIfam" id="TIGR02289">
    <property type="entry name" value="M3_not_pepF"/>
    <property type="match status" value="1"/>
</dbReference>
<comment type="similarity">
    <text evidence="6">Belongs to the peptidase M3 family.</text>
</comment>
<dbReference type="InterPro" id="IPR011976">
    <property type="entry name" value="Pept_M3B_oligopep-rel"/>
</dbReference>
<dbReference type="InterPro" id="IPR001567">
    <property type="entry name" value="Pept_M3A_M3B_dom"/>
</dbReference>
<evidence type="ECO:0000256" key="1">
    <source>
        <dbReference type="ARBA" id="ARBA00022670"/>
    </source>
</evidence>
<feature type="domain" description="Peptidase M3A/M3B catalytic" evidence="7">
    <location>
        <begin position="168"/>
        <end position="270"/>
    </location>
</feature>
<keyword evidence="5 6" id="KW-0482">Metalloprotease</keyword>
<evidence type="ECO:0000256" key="5">
    <source>
        <dbReference type="ARBA" id="ARBA00023049"/>
    </source>
</evidence>
<dbReference type="RefSeq" id="WP_264789195.1">
    <property type="nucleotide sequence ID" value="NZ_AP026867.1"/>
</dbReference>
<evidence type="ECO:0000256" key="2">
    <source>
        <dbReference type="ARBA" id="ARBA00022723"/>
    </source>
</evidence>
<dbReference type="CDD" id="cd09606">
    <property type="entry name" value="M3B_PepF"/>
    <property type="match status" value="1"/>
</dbReference>
<evidence type="ECO:0000313" key="9">
    <source>
        <dbReference type="Proteomes" id="UP001060919"/>
    </source>
</evidence>
<dbReference type="Proteomes" id="UP001060919">
    <property type="component" value="Chromosome"/>
</dbReference>
<dbReference type="GO" id="GO:0004222">
    <property type="term" value="F:metalloendopeptidase activity"/>
    <property type="evidence" value="ECO:0007669"/>
    <property type="project" value="InterPro"/>
</dbReference>
<dbReference type="PANTHER" id="PTHR11804:SF28">
    <property type="entry name" value="OLIGOENDOPEPTIDASE F"/>
    <property type="match status" value="1"/>
</dbReference>
<keyword evidence="3 6" id="KW-0378">Hydrolase</keyword>
<evidence type="ECO:0000256" key="3">
    <source>
        <dbReference type="ARBA" id="ARBA00022801"/>
    </source>
</evidence>
<organism evidence="8 9">
    <name type="scientific">Aureispira anguillae</name>
    <dbReference type="NCBI Taxonomy" id="2864201"/>
    <lineage>
        <taxon>Bacteria</taxon>
        <taxon>Pseudomonadati</taxon>
        <taxon>Bacteroidota</taxon>
        <taxon>Saprospiria</taxon>
        <taxon>Saprospirales</taxon>
        <taxon>Saprospiraceae</taxon>
        <taxon>Aureispira</taxon>
    </lineage>
</organism>
<dbReference type="EMBL" id="AP026867">
    <property type="protein sequence ID" value="BDS13952.1"/>
    <property type="molecule type" value="Genomic_DNA"/>
</dbReference>
<evidence type="ECO:0000256" key="6">
    <source>
        <dbReference type="RuleBase" id="RU003435"/>
    </source>
</evidence>
<dbReference type="AlphaFoldDB" id="A0A915YIR0"/>
<name>A0A915YIR0_9BACT</name>
<keyword evidence="4 6" id="KW-0862">Zinc</keyword>
<dbReference type="Pfam" id="PF01432">
    <property type="entry name" value="Peptidase_M3"/>
    <property type="match status" value="2"/>
</dbReference>
<dbReference type="GO" id="GO:0046872">
    <property type="term" value="F:metal ion binding"/>
    <property type="evidence" value="ECO:0007669"/>
    <property type="project" value="UniProtKB-UniRule"/>
</dbReference>